<dbReference type="Proteomes" id="UP000287296">
    <property type="component" value="Unassembled WGS sequence"/>
</dbReference>
<dbReference type="Gene3D" id="3.90.180.10">
    <property type="entry name" value="Medium-chain alcohol dehydrogenases, catalytic domain"/>
    <property type="match status" value="1"/>
</dbReference>
<dbReference type="AlphaFoldDB" id="A0A429XEJ7"/>
<dbReference type="InterPro" id="IPR013154">
    <property type="entry name" value="ADH-like_N"/>
</dbReference>
<dbReference type="SUPFAM" id="SSF51735">
    <property type="entry name" value="NAD(P)-binding Rossmann-fold domains"/>
    <property type="match status" value="1"/>
</dbReference>
<comment type="caution">
    <text evidence="4">The sequence shown here is derived from an EMBL/GenBank/DDBJ whole genome shotgun (WGS) entry which is preliminary data.</text>
</comment>
<evidence type="ECO:0000256" key="2">
    <source>
        <dbReference type="SAM" id="MobiDB-lite"/>
    </source>
</evidence>
<keyword evidence="1" id="KW-0560">Oxidoreductase</keyword>
<accession>A0A429XEJ7</accession>
<dbReference type="GO" id="GO:0016491">
    <property type="term" value="F:oxidoreductase activity"/>
    <property type="evidence" value="ECO:0007669"/>
    <property type="project" value="UniProtKB-KW"/>
</dbReference>
<evidence type="ECO:0000313" key="5">
    <source>
        <dbReference type="Proteomes" id="UP000287296"/>
    </source>
</evidence>
<dbReference type="InterPro" id="IPR050700">
    <property type="entry name" value="YIM1/Zinc_Alcohol_DH_Fams"/>
</dbReference>
<evidence type="ECO:0000313" key="4">
    <source>
        <dbReference type="EMBL" id="RST61772.1"/>
    </source>
</evidence>
<dbReference type="PROSITE" id="PS01162">
    <property type="entry name" value="QOR_ZETA_CRYSTAL"/>
    <property type="match status" value="1"/>
</dbReference>
<feature type="domain" description="Enoyl reductase (ER)" evidence="3">
    <location>
        <begin position="11"/>
        <end position="314"/>
    </location>
</feature>
<evidence type="ECO:0000259" key="3">
    <source>
        <dbReference type="SMART" id="SM00829"/>
    </source>
</evidence>
<dbReference type="PANTHER" id="PTHR11695">
    <property type="entry name" value="ALCOHOL DEHYDROGENASE RELATED"/>
    <property type="match status" value="1"/>
</dbReference>
<name>A0A429XEJ7_SIMTE</name>
<dbReference type="PANTHER" id="PTHR11695:SF294">
    <property type="entry name" value="RETICULON-4-INTERACTING PROTEIN 1, MITOCHONDRIAL"/>
    <property type="match status" value="1"/>
</dbReference>
<gene>
    <name evidence="4" type="ORF">D5F11_002285</name>
</gene>
<dbReference type="InterPro" id="IPR020843">
    <property type="entry name" value="ER"/>
</dbReference>
<feature type="region of interest" description="Disordered" evidence="2">
    <location>
        <begin position="299"/>
        <end position="321"/>
    </location>
</feature>
<protein>
    <submittedName>
        <fullName evidence="4">NADP-dependent oxidoreductase</fullName>
    </submittedName>
</protein>
<dbReference type="InterPro" id="IPR011032">
    <property type="entry name" value="GroES-like_sf"/>
</dbReference>
<dbReference type="Gene3D" id="3.40.50.720">
    <property type="entry name" value="NAD(P)-binding Rossmann-like Domain"/>
    <property type="match status" value="1"/>
</dbReference>
<sequence>MIGIGIEQYGGEQQIKEINIPTEQVGPEEILVSIKASGVNPVDWKVRKGLLKEDFPYELPLILGWDAAGTIIATGENVKKFQAGDDVFFRPEMEKQGTYADEIVVPARLVAPMPQGLTYVEAASLPLVGLTVWQALVEVGNIQAGDNVLILAGSGGIGSIAIQLAKARGAYVTTTTSSKNYDFVRDLGVDQVIAYDLGSIAETKKFDFMLDTLGGSAYGDALKLMKQNSKVATIISERDAIKPDYAKKKEENLQLKVEFVFTRPDGENMGHIRELVEAQKLKPVVTEVYPLTVDGVKKAHKSSQTGRTRGKIVLSRETKSN</sequence>
<dbReference type="SUPFAM" id="SSF50129">
    <property type="entry name" value="GroES-like"/>
    <property type="match status" value="1"/>
</dbReference>
<dbReference type="Pfam" id="PF08240">
    <property type="entry name" value="ADH_N"/>
    <property type="match status" value="1"/>
</dbReference>
<proteinExistence type="predicted"/>
<dbReference type="InterPro" id="IPR002364">
    <property type="entry name" value="Quin_OxRdtase/zeta-crystal_CS"/>
</dbReference>
<reference evidence="4 5" key="1">
    <citation type="submission" date="2018-12" db="EMBL/GenBank/DDBJ databases">
        <authorList>
            <person name="Sun L."/>
            <person name="Chen Z."/>
        </authorList>
    </citation>
    <scope>NUCLEOTIDE SEQUENCE [LARGE SCALE GENOMIC DNA]</scope>
    <source>
        <strain evidence="4 5">LMG 29736</strain>
    </source>
</reference>
<organism evidence="4 5">
    <name type="scientific">Siminovitchia terrae</name>
    <name type="common">Bacillus terrae</name>
    <dbReference type="NCBI Taxonomy" id="1914933"/>
    <lineage>
        <taxon>Bacteria</taxon>
        <taxon>Bacillati</taxon>
        <taxon>Bacillota</taxon>
        <taxon>Bacilli</taxon>
        <taxon>Bacillales</taxon>
        <taxon>Bacillaceae</taxon>
        <taxon>Siminovitchia</taxon>
    </lineage>
</organism>
<dbReference type="Pfam" id="PF13602">
    <property type="entry name" value="ADH_zinc_N_2"/>
    <property type="match status" value="1"/>
</dbReference>
<dbReference type="OrthoDB" id="9792162at2"/>
<dbReference type="EMBL" id="QYTW02000001">
    <property type="protein sequence ID" value="RST61772.1"/>
    <property type="molecule type" value="Genomic_DNA"/>
</dbReference>
<dbReference type="GO" id="GO:0008270">
    <property type="term" value="F:zinc ion binding"/>
    <property type="evidence" value="ECO:0007669"/>
    <property type="project" value="InterPro"/>
</dbReference>
<dbReference type="CDD" id="cd05289">
    <property type="entry name" value="MDR_like_2"/>
    <property type="match status" value="1"/>
</dbReference>
<dbReference type="SMART" id="SM00829">
    <property type="entry name" value="PKS_ER"/>
    <property type="match status" value="1"/>
</dbReference>
<evidence type="ECO:0000256" key="1">
    <source>
        <dbReference type="ARBA" id="ARBA00023002"/>
    </source>
</evidence>
<dbReference type="InterPro" id="IPR036291">
    <property type="entry name" value="NAD(P)-bd_dom_sf"/>
</dbReference>